<evidence type="ECO:0000256" key="5">
    <source>
        <dbReference type="ARBA" id="ARBA00015519"/>
    </source>
</evidence>
<protein>
    <recommendedName>
        <fullName evidence="5">Putative nuclease HARBI1</fullName>
    </recommendedName>
    <alternativeName>
        <fullName evidence="11">Harbinger transposase-derived nuclease</fullName>
    </alternativeName>
</protein>
<keyword evidence="9" id="KW-0378">Hydrolase</keyword>
<organism evidence="14 15">
    <name type="scientific">Microctonus hyperodae</name>
    <name type="common">Parasitoid wasp</name>
    <dbReference type="NCBI Taxonomy" id="165561"/>
    <lineage>
        <taxon>Eukaryota</taxon>
        <taxon>Metazoa</taxon>
        <taxon>Ecdysozoa</taxon>
        <taxon>Arthropoda</taxon>
        <taxon>Hexapoda</taxon>
        <taxon>Insecta</taxon>
        <taxon>Pterygota</taxon>
        <taxon>Neoptera</taxon>
        <taxon>Endopterygota</taxon>
        <taxon>Hymenoptera</taxon>
        <taxon>Apocrita</taxon>
        <taxon>Ichneumonoidea</taxon>
        <taxon>Braconidae</taxon>
        <taxon>Euphorinae</taxon>
        <taxon>Microctonus</taxon>
    </lineage>
</organism>
<evidence type="ECO:0000256" key="12">
    <source>
        <dbReference type="ARBA" id="ARBA00045850"/>
    </source>
</evidence>
<dbReference type="PRINTS" id="PR02086">
    <property type="entry name" value="PUTNUCHARBI1"/>
</dbReference>
<keyword evidence="10" id="KW-0539">Nucleus</keyword>
<evidence type="ECO:0000256" key="4">
    <source>
        <dbReference type="ARBA" id="ARBA00006958"/>
    </source>
</evidence>
<keyword evidence="8" id="KW-0479">Metal-binding</keyword>
<evidence type="ECO:0000259" key="13">
    <source>
        <dbReference type="Pfam" id="PF13359"/>
    </source>
</evidence>
<dbReference type="GO" id="GO:0046872">
    <property type="term" value="F:metal ion binding"/>
    <property type="evidence" value="ECO:0007669"/>
    <property type="project" value="UniProtKB-KW"/>
</dbReference>
<dbReference type="InterPro" id="IPR027806">
    <property type="entry name" value="HARBI1_dom"/>
</dbReference>
<proteinExistence type="inferred from homology"/>
<dbReference type="EMBL" id="JAQQBR010000221">
    <property type="protein sequence ID" value="KAK0171480.1"/>
    <property type="molecule type" value="Genomic_DNA"/>
</dbReference>
<dbReference type="GO" id="GO:0005634">
    <property type="term" value="C:nucleus"/>
    <property type="evidence" value="ECO:0007669"/>
    <property type="project" value="UniProtKB-SubCell"/>
</dbReference>
<evidence type="ECO:0000256" key="1">
    <source>
        <dbReference type="ARBA" id="ARBA00001968"/>
    </source>
</evidence>
<dbReference type="PANTHER" id="PTHR22930:SF85">
    <property type="entry name" value="GH03217P-RELATED"/>
    <property type="match status" value="1"/>
</dbReference>
<evidence type="ECO:0000313" key="15">
    <source>
        <dbReference type="Proteomes" id="UP001168972"/>
    </source>
</evidence>
<evidence type="ECO:0000256" key="11">
    <source>
        <dbReference type="ARBA" id="ARBA00030126"/>
    </source>
</evidence>
<evidence type="ECO:0000313" key="14">
    <source>
        <dbReference type="EMBL" id="KAK0171480.1"/>
    </source>
</evidence>
<name>A0AA39FKW0_MICHY</name>
<comment type="cofactor">
    <cofactor evidence="1">
        <name>a divalent metal cation</name>
        <dbReference type="ChEBI" id="CHEBI:60240"/>
    </cofactor>
</comment>
<evidence type="ECO:0000256" key="7">
    <source>
        <dbReference type="ARBA" id="ARBA00022722"/>
    </source>
</evidence>
<dbReference type="Proteomes" id="UP001168972">
    <property type="component" value="Unassembled WGS sequence"/>
</dbReference>
<evidence type="ECO:0000256" key="8">
    <source>
        <dbReference type="ARBA" id="ARBA00022723"/>
    </source>
</evidence>
<comment type="subcellular location">
    <subcellularLocation>
        <location evidence="3">Cytoplasm</location>
    </subcellularLocation>
    <subcellularLocation>
        <location evidence="2">Nucleus</location>
    </subcellularLocation>
</comment>
<keyword evidence="6" id="KW-0963">Cytoplasm</keyword>
<evidence type="ECO:0000256" key="10">
    <source>
        <dbReference type="ARBA" id="ARBA00023242"/>
    </source>
</evidence>
<dbReference type="InterPro" id="IPR026103">
    <property type="entry name" value="HARBI1_animal"/>
</dbReference>
<dbReference type="GO" id="GO:0016787">
    <property type="term" value="F:hydrolase activity"/>
    <property type="evidence" value="ECO:0007669"/>
    <property type="project" value="UniProtKB-KW"/>
</dbReference>
<evidence type="ECO:0000256" key="3">
    <source>
        <dbReference type="ARBA" id="ARBA00004496"/>
    </source>
</evidence>
<accession>A0AA39FKW0</accession>
<keyword evidence="15" id="KW-1185">Reference proteome</keyword>
<evidence type="ECO:0000256" key="6">
    <source>
        <dbReference type="ARBA" id="ARBA00022490"/>
    </source>
</evidence>
<comment type="caution">
    <text evidence="14">The sequence shown here is derived from an EMBL/GenBank/DDBJ whole genome shotgun (WGS) entry which is preliminary data.</text>
</comment>
<comment type="function">
    <text evidence="12">Transposase-derived protein that may have nuclease activity. Does not have transposase activity.</text>
</comment>
<dbReference type="GO" id="GO:0005737">
    <property type="term" value="C:cytoplasm"/>
    <property type="evidence" value="ECO:0007669"/>
    <property type="project" value="UniProtKB-SubCell"/>
</dbReference>
<sequence length="370" mass="42837">MAFAHLAFDLMVMNDRVQRLERREQRQGLRLTEDPFDLTDNEFRKLYRLTPDLMYNLIHALEPRLQRTRVTGLSAEKQILSAVRFYATGCFQRPVGEQWGISMSQTSISRCLHRVTDAINELIFRQWIKFPLTPGDRQIARVEFQNARQPFEGAIGAIDCSHLAILAPKEHEEAYINHHGYHSLNVQMICDPNLKILNVNARYPGARHDAYIWSASAARRVMERAYNRGERRTYLIGDSGYPLEPWLLTPLPRELEGTPRFRYNEALCSARNCVERLFGVLKGTWRCLSRHRVLQYEPGFAGRIVNACAVLHNMQNAERMLDDERFDDFADGEHVYGNNNVGDFNLDNHIPGPLAVARRIQDRLIAERFV</sequence>
<dbReference type="PANTHER" id="PTHR22930">
    <property type="match status" value="1"/>
</dbReference>
<keyword evidence="7" id="KW-0540">Nuclease</keyword>
<evidence type="ECO:0000256" key="2">
    <source>
        <dbReference type="ARBA" id="ARBA00004123"/>
    </source>
</evidence>
<reference evidence="14" key="2">
    <citation type="submission" date="2023-03" db="EMBL/GenBank/DDBJ databases">
        <authorList>
            <person name="Inwood S.N."/>
            <person name="Skelly J.G."/>
            <person name="Guhlin J."/>
            <person name="Harrop T.W.R."/>
            <person name="Goldson S.G."/>
            <person name="Dearden P.K."/>
        </authorList>
    </citation>
    <scope>NUCLEOTIDE SEQUENCE</scope>
    <source>
        <strain evidence="14">Lincoln</strain>
        <tissue evidence="14">Whole body</tissue>
    </source>
</reference>
<evidence type="ECO:0000256" key="9">
    <source>
        <dbReference type="ARBA" id="ARBA00022801"/>
    </source>
</evidence>
<reference evidence="14" key="1">
    <citation type="journal article" date="2023" name="bioRxiv">
        <title>Scaffold-level genome assemblies of two parasitoid biocontrol wasps reveal the parthenogenesis mechanism and an associated novel virus.</title>
        <authorList>
            <person name="Inwood S."/>
            <person name="Skelly J."/>
            <person name="Guhlin J."/>
            <person name="Harrop T."/>
            <person name="Goldson S."/>
            <person name="Dearden P."/>
        </authorList>
    </citation>
    <scope>NUCLEOTIDE SEQUENCE</scope>
    <source>
        <strain evidence="14">Lincoln</strain>
        <tissue evidence="14">Whole body</tissue>
    </source>
</reference>
<feature type="domain" description="DDE Tnp4" evidence="13">
    <location>
        <begin position="158"/>
        <end position="313"/>
    </location>
</feature>
<comment type="similarity">
    <text evidence="4">Belongs to the HARBI1 family.</text>
</comment>
<dbReference type="InterPro" id="IPR045249">
    <property type="entry name" value="HARBI1-like"/>
</dbReference>
<dbReference type="Pfam" id="PF13359">
    <property type="entry name" value="DDE_Tnp_4"/>
    <property type="match status" value="1"/>
</dbReference>
<gene>
    <name evidence="14" type="ORF">PV327_011236</name>
</gene>
<dbReference type="AlphaFoldDB" id="A0AA39FKW0"/>
<dbReference type="GO" id="GO:0004518">
    <property type="term" value="F:nuclease activity"/>
    <property type="evidence" value="ECO:0007669"/>
    <property type="project" value="UniProtKB-KW"/>
</dbReference>